<dbReference type="Proteomes" id="UP000469949">
    <property type="component" value="Unassembled WGS sequence"/>
</dbReference>
<comment type="caution">
    <text evidence="1">The sequence shown here is derived from an EMBL/GenBank/DDBJ whole genome shotgun (WGS) entry which is preliminary data.</text>
</comment>
<sequence length="263" mass="27977">MSRTIDTYVGRITPWQSGHARFEETVRVSVTPVADAGAVVASVPAAFDLDVAIGVQLDATGAWVGRDRNVRIPIPNAYFSLDIDGLGLDQGVWKEAFSDATAVYRLDDDVYRRLLKTNILAKRWDGTIPGAQAVFDSFFIDPSTHVFVQDNAQVPFPKSYFSLDVAGLGLDEGQIYQPGESEVSLGKVDVSMTIGISGHIPPVLYLGLLAQGAIPIKPGGVTTDYAVTSSEGAPLFGFDVENQFVSGLDVGAIGVDPTALLSA</sequence>
<dbReference type="AlphaFoldDB" id="A0A833N2X8"/>
<dbReference type="InterPro" id="IPR021283">
    <property type="entry name" value="Phage_Wedge1"/>
</dbReference>
<evidence type="ECO:0000313" key="2">
    <source>
        <dbReference type="Proteomes" id="UP000469949"/>
    </source>
</evidence>
<organism evidence="1 2">
    <name type="scientific">Methylorubrum populi</name>
    <dbReference type="NCBI Taxonomy" id="223967"/>
    <lineage>
        <taxon>Bacteria</taxon>
        <taxon>Pseudomonadati</taxon>
        <taxon>Pseudomonadota</taxon>
        <taxon>Alphaproteobacteria</taxon>
        <taxon>Hyphomicrobiales</taxon>
        <taxon>Methylobacteriaceae</taxon>
        <taxon>Methylorubrum</taxon>
    </lineage>
</organism>
<proteinExistence type="predicted"/>
<dbReference type="Pfam" id="PF11041">
    <property type="entry name" value="Phage_Wedge1"/>
    <property type="match status" value="1"/>
</dbReference>
<name>A0A833N2X8_9HYPH</name>
<evidence type="ECO:0000313" key="1">
    <source>
        <dbReference type="EMBL" id="KAB7788053.1"/>
    </source>
</evidence>
<accession>A0A833N2X8</accession>
<protein>
    <recommendedName>
        <fullName evidence="3">DUF2612 domain-containing protein</fullName>
    </recommendedName>
</protein>
<evidence type="ECO:0008006" key="3">
    <source>
        <dbReference type="Google" id="ProtNLM"/>
    </source>
</evidence>
<gene>
    <name evidence="1" type="ORF">F8B43_0058</name>
</gene>
<dbReference type="EMBL" id="WEKV01000001">
    <property type="protein sequence ID" value="KAB7788053.1"/>
    <property type="molecule type" value="Genomic_DNA"/>
</dbReference>
<reference evidence="1 2" key="1">
    <citation type="submission" date="2019-10" db="EMBL/GenBank/DDBJ databases">
        <title>Draft Genome Sequence of the Caffeine Degrading Methylotroph Methylorubrum populi PINKEL.</title>
        <authorList>
            <person name="Dawson S.C."/>
            <person name="Zhang X."/>
            <person name="Wright M.E."/>
            <person name="Sharma G."/>
            <person name="Langner J.T."/>
            <person name="Ditty J.L."/>
            <person name="Subuyuj G.A."/>
        </authorList>
    </citation>
    <scope>NUCLEOTIDE SEQUENCE [LARGE SCALE GENOMIC DNA]</scope>
    <source>
        <strain evidence="1 2">Pinkel</strain>
    </source>
</reference>
<dbReference type="RefSeq" id="WP_152275581.1">
    <property type="nucleotide sequence ID" value="NZ_WEKV01000001.1"/>
</dbReference>